<dbReference type="InterPro" id="IPR006342">
    <property type="entry name" value="FkbM_mtfrase"/>
</dbReference>
<dbReference type="SUPFAM" id="SSF53335">
    <property type="entry name" value="S-adenosyl-L-methionine-dependent methyltransferases"/>
    <property type="match status" value="1"/>
</dbReference>
<organism evidence="3 4">
    <name type="scientific">Fragilariopsis cylindrus CCMP1102</name>
    <dbReference type="NCBI Taxonomy" id="635003"/>
    <lineage>
        <taxon>Eukaryota</taxon>
        <taxon>Sar</taxon>
        <taxon>Stramenopiles</taxon>
        <taxon>Ochrophyta</taxon>
        <taxon>Bacillariophyta</taxon>
        <taxon>Bacillariophyceae</taxon>
        <taxon>Bacillariophycidae</taxon>
        <taxon>Bacillariales</taxon>
        <taxon>Bacillariaceae</taxon>
        <taxon>Fragilariopsis</taxon>
    </lineage>
</organism>
<keyword evidence="4" id="KW-1185">Reference proteome</keyword>
<proteinExistence type="predicted"/>
<dbReference type="Pfam" id="PF05050">
    <property type="entry name" value="Methyltransf_21"/>
    <property type="match status" value="1"/>
</dbReference>
<feature type="compositionally biased region" description="Polar residues" evidence="1">
    <location>
        <begin position="1"/>
        <end position="15"/>
    </location>
</feature>
<gene>
    <name evidence="3" type="ORF">FRACYDRAFT_159636</name>
</gene>
<dbReference type="OrthoDB" id="10006218at2759"/>
<evidence type="ECO:0000256" key="1">
    <source>
        <dbReference type="SAM" id="MobiDB-lite"/>
    </source>
</evidence>
<feature type="non-terminal residue" evidence="3">
    <location>
        <position position="280"/>
    </location>
</feature>
<dbReference type="EMBL" id="KV784357">
    <property type="protein sequence ID" value="OEU17911.1"/>
    <property type="molecule type" value="Genomic_DNA"/>
</dbReference>
<dbReference type="Proteomes" id="UP000095751">
    <property type="component" value="Unassembled WGS sequence"/>
</dbReference>
<dbReference type="KEGG" id="fcy:FRACYDRAFT_159636"/>
<dbReference type="InParanoid" id="A0A1E7FIA7"/>
<evidence type="ECO:0000313" key="4">
    <source>
        <dbReference type="Proteomes" id="UP000095751"/>
    </source>
</evidence>
<accession>A0A1E7FIA7</accession>
<feature type="region of interest" description="Disordered" evidence="1">
    <location>
        <begin position="1"/>
        <end position="24"/>
    </location>
</feature>
<sequence length="280" mass="32375">NHTAIITSRNAATGVSSSSSRREEPRLGDRCYNILIDVGGNVGVHGRFLFEPEKYPDSFSSVQLFRDEYGIERNNLDYCVFVIEANPQHWKRLDIISDAYSKLGWNYHVIKAAASDINGNMTFYHQGYDDNQNNEWGFSNVHDYQKRNESELFDNNYTINTKYHSKEIVPAIRLRNNNTIAGKPPILGMKMDIEGSEYIVLPDLIHSNTLCQFQFIFGEFHFWFAPIQHSVGHRVSLDTVKELMEYEWAIIKIIESSRNCLIRWITSDDESYLHDGIPLP</sequence>
<feature type="non-terminal residue" evidence="3">
    <location>
        <position position="1"/>
    </location>
</feature>
<dbReference type="Gene3D" id="3.40.50.150">
    <property type="entry name" value="Vaccinia Virus protein VP39"/>
    <property type="match status" value="1"/>
</dbReference>
<name>A0A1E7FIA7_9STRA</name>
<dbReference type="AlphaFoldDB" id="A0A1E7FIA7"/>
<feature type="domain" description="Methyltransferase FkbM" evidence="2">
    <location>
        <begin position="81"/>
        <end position="227"/>
    </location>
</feature>
<protein>
    <recommendedName>
        <fullName evidence="2">Methyltransferase FkbM domain-containing protein</fullName>
    </recommendedName>
</protein>
<dbReference type="InterPro" id="IPR029063">
    <property type="entry name" value="SAM-dependent_MTases_sf"/>
</dbReference>
<evidence type="ECO:0000313" key="3">
    <source>
        <dbReference type="EMBL" id="OEU17911.1"/>
    </source>
</evidence>
<reference evidence="3 4" key="1">
    <citation type="submission" date="2016-09" db="EMBL/GenBank/DDBJ databases">
        <title>Extensive genetic diversity and differential bi-allelic expression allows diatom success in the polar Southern Ocean.</title>
        <authorList>
            <consortium name="DOE Joint Genome Institute"/>
            <person name="Mock T."/>
            <person name="Otillar R.P."/>
            <person name="Strauss J."/>
            <person name="Dupont C."/>
            <person name="Frickenhaus S."/>
            <person name="Maumus F."/>
            <person name="Mcmullan M."/>
            <person name="Sanges R."/>
            <person name="Schmutz J."/>
            <person name="Toseland A."/>
            <person name="Valas R."/>
            <person name="Veluchamy A."/>
            <person name="Ward B.J."/>
            <person name="Allen A."/>
            <person name="Barry K."/>
            <person name="Falciatore A."/>
            <person name="Ferrante M."/>
            <person name="Fortunato A.E."/>
            <person name="Gloeckner G."/>
            <person name="Gruber A."/>
            <person name="Hipkin R."/>
            <person name="Janech M."/>
            <person name="Kroth P."/>
            <person name="Leese F."/>
            <person name="Lindquist E."/>
            <person name="Lyon B.R."/>
            <person name="Martin J."/>
            <person name="Mayer C."/>
            <person name="Parker M."/>
            <person name="Quesneville H."/>
            <person name="Raymond J."/>
            <person name="Uhlig C."/>
            <person name="Valentin K.U."/>
            <person name="Worden A.Z."/>
            <person name="Armbrust E.V."/>
            <person name="Bowler C."/>
            <person name="Green B."/>
            <person name="Moulton V."/>
            <person name="Van Oosterhout C."/>
            <person name="Grigoriev I."/>
        </authorList>
    </citation>
    <scope>NUCLEOTIDE SEQUENCE [LARGE SCALE GENOMIC DNA]</scope>
    <source>
        <strain evidence="3 4">CCMP1102</strain>
    </source>
</reference>
<evidence type="ECO:0000259" key="2">
    <source>
        <dbReference type="Pfam" id="PF05050"/>
    </source>
</evidence>